<name>A0A8S1ES88_9PELO</name>
<feature type="compositionally biased region" description="Basic and acidic residues" evidence="1">
    <location>
        <begin position="23"/>
        <end position="36"/>
    </location>
</feature>
<feature type="compositionally biased region" description="Polar residues" evidence="1">
    <location>
        <begin position="327"/>
        <end position="340"/>
    </location>
</feature>
<organism evidence="2 3">
    <name type="scientific">Caenorhabditis bovis</name>
    <dbReference type="NCBI Taxonomy" id="2654633"/>
    <lineage>
        <taxon>Eukaryota</taxon>
        <taxon>Metazoa</taxon>
        <taxon>Ecdysozoa</taxon>
        <taxon>Nematoda</taxon>
        <taxon>Chromadorea</taxon>
        <taxon>Rhabditida</taxon>
        <taxon>Rhabditina</taxon>
        <taxon>Rhabditomorpha</taxon>
        <taxon>Rhabditoidea</taxon>
        <taxon>Rhabditidae</taxon>
        <taxon>Peloderinae</taxon>
        <taxon>Caenorhabditis</taxon>
    </lineage>
</organism>
<proteinExistence type="predicted"/>
<feature type="compositionally biased region" description="Basic and acidic residues" evidence="1">
    <location>
        <begin position="316"/>
        <end position="326"/>
    </location>
</feature>
<comment type="caution">
    <text evidence="2">The sequence shown here is derived from an EMBL/GenBank/DDBJ whole genome shotgun (WGS) entry which is preliminary data.</text>
</comment>
<protein>
    <submittedName>
        <fullName evidence="2">Uncharacterized protein</fullName>
    </submittedName>
</protein>
<feature type="compositionally biased region" description="Basic and acidic residues" evidence="1">
    <location>
        <begin position="346"/>
        <end position="357"/>
    </location>
</feature>
<evidence type="ECO:0000313" key="3">
    <source>
        <dbReference type="Proteomes" id="UP000494206"/>
    </source>
</evidence>
<dbReference type="Proteomes" id="UP000494206">
    <property type="component" value="Unassembled WGS sequence"/>
</dbReference>
<feature type="region of interest" description="Disordered" evidence="1">
    <location>
        <begin position="316"/>
        <end position="357"/>
    </location>
</feature>
<evidence type="ECO:0000256" key="1">
    <source>
        <dbReference type="SAM" id="MobiDB-lite"/>
    </source>
</evidence>
<reference evidence="2 3" key="1">
    <citation type="submission" date="2020-04" db="EMBL/GenBank/DDBJ databases">
        <authorList>
            <person name="Laetsch R D."/>
            <person name="Stevens L."/>
            <person name="Kumar S."/>
            <person name="Blaxter L. M."/>
        </authorList>
    </citation>
    <scope>NUCLEOTIDE SEQUENCE [LARGE SCALE GENOMIC DNA]</scope>
</reference>
<feature type="compositionally biased region" description="Polar residues" evidence="1">
    <location>
        <begin position="7"/>
        <end position="22"/>
    </location>
</feature>
<evidence type="ECO:0000313" key="2">
    <source>
        <dbReference type="EMBL" id="CAB3400750.1"/>
    </source>
</evidence>
<feature type="region of interest" description="Disordered" evidence="1">
    <location>
        <begin position="1"/>
        <end position="36"/>
    </location>
</feature>
<sequence>MNEPTPEENNLAENSWNSLSPRSSDDDHLTAPFHIKDEIEFHRDTMHIPESSDQRPYAPSKPDIAFSNDLNDMPLSTFHDVSPRCTTDNDSDDVSVNNTNVHNSEENWEDSKTLQRTVISTNHVNVLNSEKVQETSTLPYEIQNCEESESATSPYPQDNVFATLISPDANEMNKSIDGNQRKSEETNNSSGAPFLSYNYWNGEGTSTFQPDISLLQCIADYRNSSKAKLGYLEKQCMEKDNEIGRMFHHIKELDKQVASLQRTKIELMKYADDVKIYYKARIEEIKRSIPNSLQASDSDFKTANCENDHEQANAANEKLKMTDMNRRSNLPQTHDSQNSINRKRPHPDTNNDHDNYRDVAEISGKPRLIMKINKSLITSNKTDGKRAVDCYFE</sequence>
<keyword evidence="3" id="KW-1185">Reference proteome</keyword>
<accession>A0A8S1ES88</accession>
<dbReference type="EMBL" id="CADEPM010000002">
    <property type="protein sequence ID" value="CAB3400750.1"/>
    <property type="molecule type" value="Genomic_DNA"/>
</dbReference>
<gene>
    <name evidence="2" type="ORF">CBOVIS_LOCUS3619</name>
</gene>
<feature type="region of interest" description="Disordered" evidence="1">
    <location>
        <begin position="170"/>
        <end position="189"/>
    </location>
</feature>
<dbReference type="AlphaFoldDB" id="A0A8S1ES88"/>